<keyword evidence="2" id="KW-0808">Transferase</keyword>
<dbReference type="Gene3D" id="3.40.630.30">
    <property type="match status" value="1"/>
</dbReference>
<keyword evidence="2" id="KW-0012">Acyltransferase</keyword>
<keyword evidence="3" id="KW-1185">Reference proteome</keyword>
<protein>
    <submittedName>
        <fullName evidence="2">GNAT family N-acetyltransferase</fullName>
        <ecNumber evidence="2">2.3.1.-</ecNumber>
    </submittedName>
</protein>
<evidence type="ECO:0000259" key="1">
    <source>
        <dbReference type="PROSITE" id="PS51186"/>
    </source>
</evidence>
<reference evidence="2 3" key="1">
    <citation type="submission" date="2022-11" db="EMBL/GenBank/DDBJ databases">
        <title>The characterization of three novel Bacteroidetes species and genomic analysis of their roles in tidal elemental geochemical cycles.</title>
        <authorList>
            <person name="Ma K.-J."/>
        </authorList>
    </citation>
    <scope>NUCLEOTIDE SEQUENCE [LARGE SCALE GENOMIC DNA]</scope>
    <source>
        <strain evidence="2 3">M82</strain>
    </source>
</reference>
<gene>
    <name evidence="2" type="ORF">OO017_19685</name>
</gene>
<evidence type="ECO:0000313" key="2">
    <source>
        <dbReference type="EMBL" id="MCX2742188.1"/>
    </source>
</evidence>
<dbReference type="PROSITE" id="PS51186">
    <property type="entry name" value="GNAT"/>
    <property type="match status" value="1"/>
</dbReference>
<dbReference type="Pfam" id="PF13527">
    <property type="entry name" value="Acetyltransf_9"/>
    <property type="match status" value="1"/>
</dbReference>
<dbReference type="GO" id="GO:0016746">
    <property type="term" value="F:acyltransferase activity"/>
    <property type="evidence" value="ECO:0007669"/>
    <property type="project" value="UniProtKB-KW"/>
</dbReference>
<proteinExistence type="predicted"/>
<dbReference type="Proteomes" id="UP001207228">
    <property type="component" value="Unassembled WGS sequence"/>
</dbReference>
<dbReference type="InterPro" id="IPR000182">
    <property type="entry name" value="GNAT_dom"/>
</dbReference>
<accession>A0ABT3RL13</accession>
<comment type="caution">
    <text evidence="2">The sequence shown here is derived from an EMBL/GenBank/DDBJ whole genome shotgun (WGS) entry which is preliminary data.</text>
</comment>
<dbReference type="EMBL" id="JAPFQO010000017">
    <property type="protein sequence ID" value="MCX2742188.1"/>
    <property type="molecule type" value="Genomic_DNA"/>
</dbReference>
<feature type="domain" description="N-acetyltransferase" evidence="1">
    <location>
        <begin position="5"/>
        <end position="156"/>
    </location>
</feature>
<dbReference type="RefSeq" id="WP_266054419.1">
    <property type="nucleotide sequence ID" value="NZ_JAPFQO010000017.1"/>
</dbReference>
<sequence length="173" mass="20162">MIIKEKYSELNPFVRSTLSRLVEEQFGHVPFVQEREWALPDWVLAKYEHGEIATVCHVVLRDVSMDGQEYKVAGINNVITPKSYRGKGFASQVLREAEMFIFGELDCTFGMLLCADDLLLFYSRLGWYKLDEYALYYHQPTGEQRYDSNVMLLSPPEQGFFFPKHIHLNGLPW</sequence>
<dbReference type="SUPFAM" id="SSF55729">
    <property type="entry name" value="Acyl-CoA N-acyltransferases (Nat)"/>
    <property type="match status" value="1"/>
</dbReference>
<dbReference type="EC" id="2.3.1.-" evidence="2"/>
<organism evidence="2 3">
    <name type="scientific">Pontibacter anaerobius</name>
    <dbReference type="NCBI Taxonomy" id="2993940"/>
    <lineage>
        <taxon>Bacteria</taxon>
        <taxon>Pseudomonadati</taxon>
        <taxon>Bacteroidota</taxon>
        <taxon>Cytophagia</taxon>
        <taxon>Cytophagales</taxon>
        <taxon>Hymenobacteraceae</taxon>
        <taxon>Pontibacter</taxon>
    </lineage>
</organism>
<name>A0ABT3RL13_9BACT</name>
<dbReference type="InterPro" id="IPR016181">
    <property type="entry name" value="Acyl_CoA_acyltransferase"/>
</dbReference>
<evidence type="ECO:0000313" key="3">
    <source>
        <dbReference type="Proteomes" id="UP001207228"/>
    </source>
</evidence>